<dbReference type="InterPro" id="IPR005225">
    <property type="entry name" value="Small_GTP-bd"/>
</dbReference>
<accession>A0A1V2N851</accession>
<evidence type="ECO:0000256" key="4">
    <source>
        <dbReference type="ARBA" id="ARBA00022737"/>
    </source>
</evidence>
<dbReference type="Gene3D" id="3.40.50.300">
    <property type="entry name" value="P-loop containing nucleotide triphosphate hydrolases"/>
    <property type="match status" value="2"/>
</dbReference>
<feature type="binding site" evidence="8">
    <location>
        <begin position="343"/>
        <end position="346"/>
    </location>
    <ligand>
        <name>GTP</name>
        <dbReference type="ChEBI" id="CHEBI:37565"/>
        <label>2</label>
    </ligand>
</feature>
<dbReference type="Pfam" id="PF01926">
    <property type="entry name" value="MMR_HSR1"/>
    <property type="match status" value="2"/>
</dbReference>
<dbReference type="InterPro" id="IPR006073">
    <property type="entry name" value="GTP-bd"/>
</dbReference>
<evidence type="ECO:0000259" key="11">
    <source>
        <dbReference type="PROSITE" id="PS51712"/>
    </source>
</evidence>
<keyword evidence="6 8" id="KW-0342">GTP-binding</keyword>
<evidence type="ECO:0000313" key="13">
    <source>
        <dbReference type="Proteomes" id="UP000189542"/>
    </source>
</evidence>
<feature type="binding site" evidence="8">
    <location>
        <begin position="137"/>
        <end position="140"/>
    </location>
    <ligand>
        <name>GTP</name>
        <dbReference type="ChEBI" id="CHEBI:37565"/>
        <label>1</label>
    </ligand>
</feature>
<dbReference type="InterPro" id="IPR016484">
    <property type="entry name" value="GTPase_Der"/>
</dbReference>
<comment type="caution">
    <text evidence="12">The sequence shown here is derived from an EMBL/GenBank/DDBJ whole genome shotgun (WGS) entry which is preliminary data.</text>
</comment>
<dbReference type="EMBL" id="LVWB01000010">
    <property type="protein sequence ID" value="ONI59724.1"/>
    <property type="molecule type" value="Genomic_DNA"/>
</dbReference>
<keyword evidence="5 8" id="KW-0547">Nucleotide-binding</keyword>
<feature type="domain" description="EngA-type G" evidence="11">
    <location>
        <begin position="225"/>
        <end position="400"/>
    </location>
</feature>
<evidence type="ECO:0000256" key="2">
    <source>
        <dbReference type="ARBA" id="ARBA00020953"/>
    </source>
</evidence>
<feature type="binding site" evidence="8">
    <location>
        <begin position="278"/>
        <end position="282"/>
    </location>
    <ligand>
        <name>GTP</name>
        <dbReference type="ChEBI" id="CHEBI:37565"/>
        <label>2</label>
    </ligand>
</feature>
<dbReference type="NCBIfam" id="TIGR03594">
    <property type="entry name" value="GTPase_EngA"/>
    <property type="match status" value="1"/>
</dbReference>
<dbReference type="NCBIfam" id="TIGR00231">
    <property type="entry name" value="small_GTP"/>
    <property type="match status" value="2"/>
</dbReference>
<evidence type="ECO:0000256" key="7">
    <source>
        <dbReference type="ARBA" id="ARBA00032345"/>
    </source>
</evidence>
<name>A0A1V2N851_9HYPH</name>
<evidence type="ECO:0000256" key="8">
    <source>
        <dbReference type="HAMAP-Rule" id="MF_00195"/>
    </source>
</evidence>
<dbReference type="Pfam" id="PF14714">
    <property type="entry name" value="KH_dom-like"/>
    <property type="match status" value="1"/>
</dbReference>
<evidence type="ECO:0000256" key="10">
    <source>
        <dbReference type="RuleBase" id="RU004481"/>
    </source>
</evidence>
<feature type="binding site" evidence="8">
    <location>
        <begin position="231"/>
        <end position="238"/>
    </location>
    <ligand>
        <name>GTP</name>
        <dbReference type="ChEBI" id="CHEBI:37565"/>
        <label>2</label>
    </ligand>
</feature>
<dbReference type="InterPro" id="IPR031166">
    <property type="entry name" value="G_ENGA"/>
</dbReference>
<dbReference type="Proteomes" id="UP000189542">
    <property type="component" value="Unassembled WGS sequence"/>
</dbReference>
<dbReference type="PANTHER" id="PTHR43834:SF6">
    <property type="entry name" value="GTPASE DER"/>
    <property type="match status" value="1"/>
</dbReference>
<evidence type="ECO:0000256" key="9">
    <source>
        <dbReference type="PROSITE-ProRule" id="PRU01049"/>
    </source>
</evidence>
<feature type="binding site" evidence="8">
    <location>
        <begin position="74"/>
        <end position="78"/>
    </location>
    <ligand>
        <name>GTP</name>
        <dbReference type="ChEBI" id="CHEBI:37565"/>
        <label>1</label>
    </ligand>
</feature>
<dbReference type="HAMAP" id="MF_00195">
    <property type="entry name" value="GTPase_Der"/>
    <property type="match status" value="1"/>
</dbReference>
<dbReference type="AlphaFoldDB" id="A0A1V2N851"/>
<dbReference type="CDD" id="cd01894">
    <property type="entry name" value="EngA1"/>
    <property type="match status" value="1"/>
</dbReference>
<dbReference type="Gene3D" id="3.30.300.20">
    <property type="match status" value="1"/>
</dbReference>
<gene>
    <name evidence="8" type="primary">der</name>
    <name evidence="12" type="ORF">AYO25_02990</name>
</gene>
<dbReference type="InterPro" id="IPR032859">
    <property type="entry name" value="KH_dom-like"/>
</dbReference>
<dbReference type="InterPro" id="IPR027417">
    <property type="entry name" value="P-loop_NTPase"/>
</dbReference>
<dbReference type="GO" id="GO:0005525">
    <property type="term" value="F:GTP binding"/>
    <property type="evidence" value="ECO:0007669"/>
    <property type="project" value="UniProtKB-UniRule"/>
</dbReference>
<comment type="function">
    <text evidence="8 10">GTPase that plays an essential role in the late steps of ribosome biogenesis.</text>
</comment>
<evidence type="ECO:0000313" key="12">
    <source>
        <dbReference type="EMBL" id="ONI59724.1"/>
    </source>
</evidence>
<evidence type="ECO:0000256" key="1">
    <source>
        <dbReference type="ARBA" id="ARBA00008279"/>
    </source>
</evidence>
<evidence type="ECO:0000256" key="5">
    <source>
        <dbReference type="ARBA" id="ARBA00022741"/>
    </source>
</evidence>
<dbReference type="FunFam" id="3.30.300.20:FF:000004">
    <property type="entry name" value="GTPase Der"/>
    <property type="match status" value="1"/>
</dbReference>
<feature type="domain" description="EngA-type G" evidence="11">
    <location>
        <begin position="21"/>
        <end position="185"/>
    </location>
</feature>
<dbReference type="PIRSF" id="PIRSF006485">
    <property type="entry name" value="GTP-binding_EngA"/>
    <property type="match status" value="1"/>
</dbReference>
<dbReference type="SUPFAM" id="SSF52540">
    <property type="entry name" value="P-loop containing nucleoside triphosphate hydrolases"/>
    <property type="match status" value="2"/>
</dbReference>
<dbReference type="PROSITE" id="PS51712">
    <property type="entry name" value="G_ENGA"/>
    <property type="match status" value="2"/>
</dbReference>
<keyword evidence="3 8" id="KW-0690">Ribosome biogenesis</keyword>
<proteinExistence type="inferred from homology"/>
<evidence type="ECO:0000256" key="3">
    <source>
        <dbReference type="ARBA" id="ARBA00022517"/>
    </source>
</evidence>
<reference evidence="12 13" key="1">
    <citation type="journal article" date="2017" name="PLoS ONE">
        <title>Genomic sequence of 'Candidatus Liberibacter solanacearum' haplotype C and its comparison with haplotype A and B genomes.</title>
        <authorList>
            <person name="Wang J."/>
            <person name="Haapalainen M."/>
            <person name="Schott T."/>
            <person name="Thompson S.M."/>
            <person name="Smith G.R."/>
            <person name="Nissinen A.I."/>
            <person name="Pirhonen M."/>
        </authorList>
    </citation>
    <scope>NUCLEOTIDE SEQUENCE [LARGE SCALE GENOMIC DNA]</scope>
    <source>
        <strain evidence="12 13">FIN111</strain>
    </source>
</reference>
<comment type="similarity">
    <text evidence="1 8 9 10">Belongs to the TRAFAC class TrmE-Era-EngA-EngB-Septin-like GTPase superfamily. EngA (Der) GTPase family.</text>
</comment>
<comment type="subunit">
    <text evidence="8">Associates with the 50S ribosomal subunit.</text>
</comment>
<evidence type="ECO:0000256" key="6">
    <source>
        <dbReference type="ARBA" id="ARBA00023134"/>
    </source>
</evidence>
<dbReference type="PRINTS" id="PR00449">
    <property type="entry name" value="RASTRNSFRMNG"/>
</dbReference>
<sequence>MQTLLLLTRKQKNNKLNIMTCTIAIVGSPNVGKSTLFNRLVKRKMAIVGDCPGMTRDRLYGKAIINGFEFNVIDTAGIEHENSHFIAKQTNDQTEIAIDEAHLALFLIDSKSGITPYDHLIAKFLRKKNIPIIIVSNKMETHIAQRNFHDIYSFGFKEIVEISAEHGIGISDLYSVIIKLFKQQYPDYQLETKENPTKTKTSQDKNILIEGKEPTDSSNISSKPLRIAIVGRPNVGKSTLINRLLGYNRVLIGPKAGTTRDSIPISWEWKNHPIKIFDTAGMRKPSRIIEQVEKKSVTKSMQSIRVCETTIVLLDATVPFEKQDLRIVDSVINTGRAAVLAFNKWDLVTDKSILLQNLRIKATNNLPQAGNIRIEAISGHTGEGLDNLMASVLEINKLWKTRISTSRLNSWLEQTQLKNPPPTIAGRYHRLKYITQTQSSPPSFVIFCNSPKEIPESYKRYLINRLRFDFSLSGIPIRIRFQSSKNPYIKK</sequence>
<dbReference type="PANTHER" id="PTHR43834">
    <property type="entry name" value="GTPASE DER"/>
    <property type="match status" value="1"/>
</dbReference>
<dbReference type="GO" id="GO:0042254">
    <property type="term" value="P:ribosome biogenesis"/>
    <property type="evidence" value="ECO:0007669"/>
    <property type="project" value="UniProtKB-KW"/>
</dbReference>
<protein>
    <recommendedName>
        <fullName evidence="2 8">GTPase Der</fullName>
    </recommendedName>
    <alternativeName>
        <fullName evidence="7 8">GTP-binding protein EngA</fullName>
    </alternativeName>
</protein>
<organism evidence="12 13">
    <name type="scientific">Candidatus Liberibacter solanacearum</name>
    <dbReference type="NCBI Taxonomy" id="556287"/>
    <lineage>
        <taxon>Bacteria</taxon>
        <taxon>Pseudomonadati</taxon>
        <taxon>Pseudomonadota</taxon>
        <taxon>Alphaproteobacteria</taxon>
        <taxon>Hyphomicrobiales</taxon>
        <taxon>Rhizobiaceae</taxon>
        <taxon>Liberibacter</taxon>
    </lineage>
</organism>
<dbReference type="InterPro" id="IPR015946">
    <property type="entry name" value="KH_dom-like_a/b"/>
</dbReference>
<keyword evidence="4 10" id="KW-0677">Repeat</keyword>
<feature type="binding site" evidence="8">
    <location>
        <begin position="27"/>
        <end position="34"/>
    </location>
    <ligand>
        <name>GTP</name>
        <dbReference type="ChEBI" id="CHEBI:37565"/>
        <label>1</label>
    </ligand>
</feature>
<dbReference type="CDD" id="cd01895">
    <property type="entry name" value="EngA2"/>
    <property type="match status" value="1"/>
</dbReference>